<evidence type="ECO:0000259" key="1">
    <source>
        <dbReference type="Pfam" id="PF13173"/>
    </source>
</evidence>
<dbReference type="PANTHER" id="PTHR43566">
    <property type="entry name" value="CONSERVED PROTEIN"/>
    <property type="match status" value="1"/>
</dbReference>
<name>A0A445MY76_9BACT</name>
<dbReference type="InterPro" id="IPR011335">
    <property type="entry name" value="Restrct_endonuc-II-like"/>
</dbReference>
<feature type="domain" description="AAA" evidence="1">
    <location>
        <begin position="44"/>
        <end position="160"/>
    </location>
</feature>
<dbReference type="InterPro" id="IPR025420">
    <property type="entry name" value="DUF4143"/>
</dbReference>
<protein>
    <recommendedName>
        <fullName evidence="4">ATP-binding protein</fullName>
    </recommendedName>
</protein>
<dbReference type="Pfam" id="PF13173">
    <property type="entry name" value="AAA_14"/>
    <property type="match status" value="1"/>
</dbReference>
<sequence>MIVDLKSTPHKTPRLIVEGGLVWSIIMYLPRDLTKTFQFALSQFPAVLITGPRQSGKSTFLQQVMRDAPYITFDDPINRDFALHDPSGFLDQFHGRTVILDEIQYVPDIFRYIKIRIDKDRRPGIWIMTGSQRFSLMKNVSDTLAGRIAVLELCPFSLGENKSKNLEKVLWTGLFPEPSCYPAKRDLWLKSYIQTYLERDILQIENIRNLRSFEMFVNLCAAFHSQEFRPANLASNCGVSQPTIKSWSKALEASYLAIMLPPFFKNYGKRIIKTPKFYFLDPALVCYLTRQPSAESTIRGNMGGAIFEGLIISDVWKTFLNMGKDPSVFFWRSQSGLEVDLIIQAGGKLWPIEIKLTSSPSIRHLNSLKQFKEMAGDEAADYGILVCNVNERREMPGKNIALPWFAVSGWLNEILI</sequence>
<dbReference type="AlphaFoldDB" id="A0A445MY76"/>
<dbReference type="InterPro" id="IPR027417">
    <property type="entry name" value="P-loop_NTPase"/>
</dbReference>
<proteinExistence type="predicted"/>
<evidence type="ECO:0008006" key="4">
    <source>
        <dbReference type="Google" id="ProtNLM"/>
    </source>
</evidence>
<organism evidence="3">
    <name type="scientific">uncultured Desulfobacterium sp</name>
    <dbReference type="NCBI Taxonomy" id="201089"/>
    <lineage>
        <taxon>Bacteria</taxon>
        <taxon>Pseudomonadati</taxon>
        <taxon>Thermodesulfobacteriota</taxon>
        <taxon>Desulfobacteria</taxon>
        <taxon>Desulfobacterales</taxon>
        <taxon>Desulfobacteriaceae</taxon>
        <taxon>Desulfobacterium</taxon>
        <taxon>environmental samples</taxon>
    </lineage>
</organism>
<dbReference type="SUPFAM" id="SSF52540">
    <property type="entry name" value="P-loop containing nucleoside triphosphate hydrolases"/>
    <property type="match status" value="1"/>
</dbReference>
<dbReference type="InterPro" id="IPR041682">
    <property type="entry name" value="AAA_14"/>
</dbReference>
<gene>
    <name evidence="3" type="ORF">PITCH_A2270005</name>
</gene>
<evidence type="ECO:0000259" key="2">
    <source>
        <dbReference type="Pfam" id="PF13635"/>
    </source>
</evidence>
<accession>A0A445MY76</accession>
<feature type="domain" description="DUF4143" evidence="2">
    <location>
        <begin position="198"/>
        <end position="356"/>
    </location>
</feature>
<dbReference type="Pfam" id="PF13635">
    <property type="entry name" value="DUF4143"/>
    <property type="match status" value="1"/>
</dbReference>
<reference evidence="3" key="1">
    <citation type="submission" date="2018-01" db="EMBL/GenBank/DDBJ databases">
        <authorList>
            <person name="Regsiter A."/>
            <person name="William W."/>
        </authorList>
    </citation>
    <scope>NUCLEOTIDE SEQUENCE</scope>
    <source>
        <strain evidence="3">TRIP AH-1</strain>
    </source>
</reference>
<evidence type="ECO:0000313" key="3">
    <source>
        <dbReference type="EMBL" id="SPD74311.1"/>
    </source>
</evidence>
<dbReference type="PANTHER" id="PTHR43566:SF2">
    <property type="entry name" value="DUF4143 DOMAIN-CONTAINING PROTEIN"/>
    <property type="match status" value="1"/>
</dbReference>
<dbReference type="EMBL" id="OJIN01000143">
    <property type="protein sequence ID" value="SPD74311.1"/>
    <property type="molecule type" value="Genomic_DNA"/>
</dbReference>
<dbReference type="SUPFAM" id="SSF52980">
    <property type="entry name" value="Restriction endonuclease-like"/>
    <property type="match status" value="1"/>
</dbReference>